<protein>
    <submittedName>
        <fullName evidence="2">Uncharacterized protein</fullName>
    </submittedName>
</protein>
<evidence type="ECO:0000256" key="1">
    <source>
        <dbReference type="SAM" id="Phobius"/>
    </source>
</evidence>
<evidence type="ECO:0000313" key="2">
    <source>
        <dbReference type="EMBL" id="MBE0130870.1"/>
    </source>
</evidence>
<dbReference type="EMBL" id="VKME01000026">
    <property type="protein sequence ID" value="MBE0130870.1"/>
    <property type="molecule type" value="Genomic_DNA"/>
</dbReference>
<comment type="caution">
    <text evidence="2">The sequence shown here is derived from an EMBL/GenBank/DDBJ whole genome shotgun (WGS) entry which is preliminary data.</text>
</comment>
<reference evidence="2" key="1">
    <citation type="submission" date="2019-07" db="EMBL/GenBank/DDBJ databases">
        <title>KPC-2 carbapenem resistent Enterobacterales isolates from Germany.</title>
        <authorList>
            <person name="Yao Y."/>
            <person name="Falgenhauer L."/>
            <person name="Imirzalioglu C."/>
            <person name="Chakraborty T."/>
        </authorList>
    </citation>
    <scope>NUCLEOTIDE SEQUENCE</scope>
    <source>
        <strain evidence="2">CA13304</strain>
    </source>
</reference>
<dbReference type="Proteomes" id="UP000656723">
    <property type="component" value="Unassembled WGS sequence"/>
</dbReference>
<dbReference type="AlphaFoldDB" id="A0A8I0MQ77"/>
<sequence>MDSIVNIFKKFLALWGVILYIVFTIIPVLMDLPDVVQKITIPLGTTIFIGFTITFYINKVITSKTNYEIKELINNKFPNLISLDKIGIKKIEYRNDLDILGIDILGAEELHIAMNDGRNFLSVNAGDFAKRLTKSNKKTIIFLIDPESDAQSFLCKKNGKARDYYKSKINESISEIRSFAVKLPESSMLEIYLIPTILSQNIILTENCALVGIYRNAPGKSNHPPQFVYEKSGLDNEYTRVRIDLNSLTEMENTRKAEK</sequence>
<dbReference type="RefSeq" id="WP_192479330.1">
    <property type="nucleotide sequence ID" value="NZ_VKME01000026.1"/>
</dbReference>
<organism evidence="2 3">
    <name type="scientific">Citrobacter amalonaticus</name>
    <dbReference type="NCBI Taxonomy" id="35703"/>
    <lineage>
        <taxon>Bacteria</taxon>
        <taxon>Pseudomonadati</taxon>
        <taxon>Pseudomonadota</taxon>
        <taxon>Gammaproteobacteria</taxon>
        <taxon>Enterobacterales</taxon>
        <taxon>Enterobacteriaceae</taxon>
        <taxon>Citrobacter</taxon>
    </lineage>
</organism>
<proteinExistence type="predicted"/>
<feature type="transmembrane region" description="Helical" evidence="1">
    <location>
        <begin position="12"/>
        <end position="30"/>
    </location>
</feature>
<keyword evidence="1" id="KW-1133">Transmembrane helix</keyword>
<name>A0A8I0MQ77_CITAM</name>
<evidence type="ECO:0000313" key="3">
    <source>
        <dbReference type="Proteomes" id="UP000656723"/>
    </source>
</evidence>
<gene>
    <name evidence="2" type="ORF">FOT72_23090</name>
</gene>
<accession>A0A8I0MQ77</accession>
<keyword evidence="1" id="KW-0812">Transmembrane</keyword>
<keyword evidence="1" id="KW-0472">Membrane</keyword>
<feature type="transmembrane region" description="Helical" evidence="1">
    <location>
        <begin position="36"/>
        <end position="57"/>
    </location>
</feature>